<dbReference type="EMBL" id="JACEIK010006525">
    <property type="protein sequence ID" value="MCE2055834.1"/>
    <property type="molecule type" value="Genomic_DNA"/>
</dbReference>
<reference evidence="1 2" key="1">
    <citation type="journal article" date="2021" name="BMC Genomics">
        <title>Datura genome reveals duplications of psychoactive alkaloid biosynthetic genes and high mutation rate following tissue culture.</title>
        <authorList>
            <person name="Rajewski A."/>
            <person name="Carter-House D."/>
            <person name="Stajich J."/>
            <person name="Litt A."/>
        </authorList>
    </citation>
    <scope>NUCLEOTIDE SEQUENCE [LARGE SCALE GENOMIC DNA]</scope>
    <source>
        <strain evidence="1">AR-01</strain>
    </source>
</reference>
<name>A0ABS8W4T3_DATST</name>
<proteinExistence type="predicted"/>
<accession>A0ABS8W4T3</accession>
<dbReference type="Proteomes" id="UP000823775">
    <property type="component" value="Unassembled WGS sequence"/>
</dbReference>
<organism evidence="1 2">
    <name type="scientific">Datura stramonium</name>
    <name type="common">Jimsonweed</name>
    <name type="synonym">Common thornapple</name>
    <dbReference type="NCBI Taxonomy" id="4076"/>
    <lineage>
        <taxon>Eukaryota</taxon>
        <taxon>Viridiplantae</taxon>
        <taxon>Streptophyta</taxon>
        <taxon>Embryophyta</taxon>
        <taxon>Tracheophyta</taxon>
        <taxon>Spermatophyta</taxon>
        <taxon>Magnoliopsida</taxon>
        <taxon>eudicotyledons</taxon>
        <taxon>Gunneridae</taxon>
        <taxon>Pentapetalae</taxon>
        <taxon>asterids</taxon>
        <taxon>lamiids</taxon>
        <taxon>Solanales</taxon>
        <taxon>Solanaceae</taxon>
        <taxon>Solanoideae</taxon>
        <taxon>Datureae</taxon>
        <taxon>Datura</taxon>
    </lineage>
</organism>
<evidence type="ECO:0000313" key="1">
    <source>
        <dbReference type="EMBL" id="MCE2055834.1"/>
    </source>
</evidence>
<evidence type="ECO:0000313" key="2">
    <source>
        <dbReference type="Proteomes" id="UP000823775"/>
    </source>
</evidence>
<gene>
    <name evidence="1" type="ORF">HAX54_043539</name>
</gene>
<feature type="non-terminal residue" evidence="1">
    <location>
        <position position="1"/>
    </location>
</feature>
<comment type="caution">
    <text evidence="1">The sequence shown here is derived from an EMBL/GenBank/DDBJ whole genome shotgun (WGS) entry which is preliminary data.</text>
</comment>
<feature type="non-terminal residue" evidence="1">
    <location>
        <position position="55"/>
    </location>
</feature>
<protein>
    <submittedName>
        <fullName evidence="1">Uncharacterized protein</fullName>
    </submittedName>
</protein>
<sequence length="55" mass="6147">KVPLWLFSPNNDIVYSIGHPTVNSIMDKFLGVIPLPNIDIRNPLIKPHQNANVGE</sequence>
<keyword evidence="2" id="KW-1185">Reference proteome</keyword>